<dbReference type="EMBL" id="CP108222">
    <property type="protein sequence ID" value="WTT19333.1"/>
    <property type="molecule type" value="Genomic_DNA"/>
</dbReference>
<proteinExistence type="predicted"/>
<feature type="compositionally biased region" description="Low complexity" evidence="1">
    <location>
        <begin position="46"/>
        <end position="66"/>
    </location>
</feature>
<protein>
    <submittedName>
        <fullName evidence="2">Uncharacterized protein</fullName>
    </submittedName>
</protein>
<name>A0AAU2A671_9ACTN</name>
<sequence>MPVFRRAEWPRDHRDEFVAGALVGAVVIVLGYASGIGASTASGAAEAAAPPSSLPAATAPPNSAPGDSGAQAPGSGTGMDMGGGTGSGSGWAGQVPVGTGQLPVYGDTGTGSGDGTAGHGGHTGHGTSPTPTPTTPSTTSPAPSPSDSAPPTDDATCADGEVRLVAPILTGITQPLFGLLNGTDADETPEPTASPCIGLAPLSSLLGGSASASPSASPLPEATP</sequence>
<feature type="region of interest" description="Disordered" evidence="1">
    <location>
        <begin position="181"/>
        <end position="224"/>
    </location>
</feature>
<reference evidence="2" key="1">
    <citation type="submission" date="2022-10" db="EMBL/GenBank/DDBJ databases">
        <title>The complete genomes of actinobacterial strains from the NBC collection.</title>
        <authorList>
            <person name="Joergensen T.S."/>
            <person name="Alvarez Arevalo M."/>
            <person name="Sterndorff E.B."/>
            <person name="Faurdal D."/>
            <person name="Vuksanovic O."/>
            <person name="Mourched A.-S."/>
            <person name="Charusanti P."/>
            <person name="Shaw S."/>
            <person name="Blin K."/>
            <person name="Weber T."/>
        </authorList>
    </citation>
    <scope>NUCLEOTIDE SEQUENCE</scope>
    <source>
        <strain evidence="2">NBC_00093</strain>
    </source>
</reference>
<evidence type="ECO:0000256" key="1">
    <source>
        <dbReference type="SAM" id="MobiDB-lite"/>
    </source>
</evidence>
<dbReference type="AlphaFoldDB" id="A0AAU2A671"/>
<accession>A0AAU2A671</accession>
<feature type="compositionally biased region" description="Gly residues" evidence="1">
    <location>
        <begin position="75"/>
        <end position="91"/>
    </location>
</feature>
<feature type="compositionally biased region" description="Low complexity" evidence="1">
    <location>
        <begin position="125"/>
        <end position="155"/>
    </location>
</feature>
<feature type="compositionally biased region" description="Low complexity" evidence="1">
    <location>
        <begin position="198"/>
        <end position="224"/>
    </location>
</feature>
<organism evidence="2">
    <name type="scientific">Streptomyces sp. NBC_00093</name>
    <dbReference type="NCBI Taxonomy" id="2975649"/>
    <lineage>
        <taxon>Bacteria</taxon>
        <taxon>Bacillati</taxon>
        <taxon>Actinomycetota</taxon>
        <taxon>Actinomycetes</taxon>
        <taxon>Kitasatosporales</taxon>
        <taxon>Streptomycetaceae</taxon>
        <taxon>Streptomyces</taxon>
    </lineage>
</organism>
<feature type="region of interest" description="Disordered" evidence="1">
    <location>
        <begin position="46"/>
        <end position="157"/>
    </location>
</feature>
<evidence type="ECO:0000313" key="2">
    <source>
        <dbReference type="EMBL" id="WTT19333.1"/>
    </source>
</evidence>
<gene>
    <name evidence="2" type="ORF">OHA22_29305</name>
</gene>
<feature type="compositionally biased region" description="Gly residues" evidence="1">
    <location>
        <begin position="108"/>
        <end position="124"/>
    </location>
</feature>